<evidence type="ECO:0000256" key="2">
    <source>
        <dbReference type="ARBA" id="ARBA00022603"/>
    </source>
</evidence>
<dbReference type="OrthoDB" id="186626at2759"/>
<keyword evidence="8" id="KW-0732">Signal</keyword>
<dbReference type="FunFam" id="3.40.50.150:FF:000054">
    <property type="entry name" value="Catechol O-methyltransferase"/>
    <property type="match status" value="1"/>
</dbReference>
<dbReference type="EMBL" id="OV696695">
    <property type="protein sequence ID" value="CAH1238219.1"/>
    <property type="molecule type" value="Genomic_DNA"/>
</dbReference>
<dbReference type="Pfam" id="PF00090">
    <property type="entry name" value="TSP_1"/>
    <property type="match status" value="3"/>
</dbReference>
<dbReference type="PANTHER" id="PTHR43836:SF2">
    <property type="entry name" value="CATECHOL O-METHYLTRANSFERASE 1-RELATED"/>
    <property type="match status" value="1"/>
</dbReference>
<dbReference type="SUPFAM" id="SSF53335">
    <property type="entry name" value="S-adenosyl-L-methionine-dependent methyltransferases"/>
    <property type="match status" value="1"/>
</dbReference>
<dbReference type="GO" id="GO:0032259">
    <property type="term" value="P:methylation"/>
    <property type="evidence" value="ECO:0007669"/>
    <property type="project" value="UniProtKB-KW"/>
</dbReference>
<evidence type="ECO:0000313" key="10">
    <source>
        <dbReference type="Proteomes" id="UP000838412"/>
    </source>
</evidence>
<dbReference type="Gene3D" id="3.40.50.150">
    <property type="entry name" value="Vaccinia Virus protein VP39"/>
    <property type="match status" value="1"/>
</dbReference>
<evidence type="ECO:0000256" key="8">
    <source>
        <dbReference type="SAM" id="SignalP"/>
    </source>
</evidence>
<reference evidence="9" key="1">
    <citation type="submission" date="2022-01" db="EMBL/GenBank/DDBJ databases">
        <authorList>
            <person name="Braso-Vives M."/>
        </authorList>
    </citation>
    <scope>NUCLEOTIDE SEQUENCE</scope>
</reference>
<evidence type="ECO:0000256" key="7">
    <source>
        <dbReference type="ARBA" id="ARBA00023453"/>
    </source>
</evidence>
<sequence length="405" mass="45406">MLRPRVVLVVVLLALLLGEGDGWRRRRRAPPPPPPPCSCSWWDWGSWSGCSAACGGGTRHRTRSRNGCCSPSQETQTSTCNTHSCCSCRWGSWSYWSGCSRTCDGGTKTRTRHRNSCCYPSYGSQSMSCSTQPCCSCWWGNWHAWGSCSSACGEGRQTRTRYREHCCQPSFQEDARPCHNHCDGSGHSHAHAMSLEHKEQRVLQYVLQNASRGDPESVVAAMDKYGMEKEWLITVGEHKGPILDRFVKETAPQTMLELGTYMGYSAVRIVRLLPETAKFITLEVNPEVAALAKEIISFAGLQDRIIQVISDSADAIPQLKAKFNVETFDMVFIDHWKDVYVRDIKLLEANKLLRKGTVVLADNILRPGAPEYAEYVRTCGKYDSTLHKATFKDKTDGVEKSVYRG</sequence>
<name>A0A8J9VE97_BRALA</name>
<evidence type="ECO:0000313" key="9">
    <source>
        <dbReference type="EMBL" id="CAH1238219.1"/>
    </source>
</evidence>
<keyword evidence="4" id="KW-0949">S-adenosyl-L-methionine</keyword>
<dbReference type="InterPro" id="IPR029063">
    <property type="entry name" value="SAM-dependent_MTases_sf"/>
</dbReference>
<dbReference type="Gene3D" id="2.20.100.10">
    <property type="entry name" value="Thrombospondin type-1 (TSP1) repeat"/>
    <property type="match status" value="1"/>
</dbReference>
<dbReference type="SMART" id="SM00209">
    <property type="entry name" value="TSP1"/>
    <property type="match status" value="3"/>
</dbReference>
<dbReference type="PROSITE" id="PS51682">
    <property type="entry name" value="SAM_OMT_I"/>
    <property type="match status" value="1"/>
</dbReference>
<comment type="similarity">
    <text evidence="7">Belongs to the class I-like SAM-binding methyltransferase superfamily. Cation-dependent O-methyltransferase family.</text>
</comment>
<dbReference type="Pfam" id="PF01596">
    <property type="entry name" value="Methyltransf_3"/>
    <property type="match status" value="1"/>
</dbReference>
<evidence type="ECO:0000256" key="6">
    <source>
        <dbReference type="ARBA" id="ARBA00022939"/>
    </source>
</evidence>
<evidence type="ECO:0000256" key="5">
    <source>
        <dbReference type="ARBA" id="ARBA00022867"/>
    </source>
</evidence>
<evidence type="ECO:0000256" key="1">
    <source>
        <dbReference type="ARBA" id="ARBA00012880"/>
    </source>
</evidence>
<keyword evidence="2" id="KW-0489">Methyltransferase</keyword>
<feature type="signal peptide" evidence="8">
    <location>
        <begin position="1"/>
        <end position="22"/>
    </location>
</feature>
<dbReference type="InterPro" id="IPR000884">
    <property type="entry name" value="TSP1_rpt"/>
</dbReference>
<keyword evidence="3" id="KW-0808">Transferase</keyword>
<dbReference type="GO" id="GO:0032502">
    <property type="term" value="P:developmental process"/>
    <property type="evidence" value="ECO:0007669"/>
    <property type="project" value="TreeGrafter"/>
</dbReference>
<gene>
    <name evidence="9" type="primary">COMT</name>
    <name evidence="9" type="ORF">BLAG_LOCUS2914</name>
</gene>
<organism evidence="9 10">
    <name type="scientific">Branchiostoma lanceolatum</name>
    <name type="common">Common lancelet</name>
    <name type="synonym">Amphioxus lanceolatum</name>
    <dbReference type="NCBI Taxonomy" id="7740"/>
    <lineage>
        <taxon>Eukaryota</taxon>
        <taxon>Metazoa</taxon>
        <taxon>Chordata</taxon>
        <taxon>Cephalochordata</taxon>
        <taxon>Leptocardii</taxon>
        <taxon>Amphioxiformes</taxon>
        <taxon>Branchiostomatidae</taxon>
        <taxon>Branchiostoma</taxon>
    </lineage>
</organism>
<dbReference type="GO" id="GO:0016206">
    <property type="term" value="F:catechol O-methyltransferase activity"/>
    <property type="evidence" value="ECO:0007669"/>
    <property type="project" value="UniProtKB-EC"/>
</dbReference>
<keyword evidence="10" id="KW-1185">Reference proteome</keyword>
<dbReference type="AlphaFoldDB" id="A0A8J9VE97"/>
<keyword evidence="5" id="KW-0531">Neurotransmitter degradation</keyword>
<dbReference type="GO" id="GO:0042424">
    <property type="term" value="P:catecholamine catabolic process"/>
    <property type="evidence" value="ECO:0007669"/>
    <property type="project" value="TreeGrafter"/>
</dbReference>
<dbReference type="EC" id="2.1.1.6" evidence="1"/>
<dbReference type="InterPro" id="IPR002935">
    <property type="entry name" value="SAM_O-MeTrfase"/>
</dbReference>
<dbReference type="PANTHER" id="PTHR43836">
    <property type="entry name" value="CATECHOL O-METHYLTRANSFERASE 1-RELATED"/>
    <property type="match status" value="1"/>
</dbReference>
<evidence type="ECO:0000256" key="3">
    <source>
        <dbReference type="ARBA" id="ARBA00022679"/>
    </source>
</evidence>
<dbReference type="GO" id="GO:0042417">
    <property type="term" value="P:dopamine metabolic process"/>
    <property type="evidence" value="ECO:0007669"/>
    <property type="project" value="TreeGrafter"/>
</dbReference>
<dbReference type="PROSITE" id="PS50092">
    <property type="entry name" value="TSP1"/>
    <property type="match status" value="3"/>
</dbReference>
<dbReference type="SUPFAM" id="SSF82895">
    <property type="entry name" value="TSP-1 type 1 repeat"/>
    <property type="match status" value="3"/>
</dbReference>
<evidence type="ECO:0000256" key="4">
    <source>
        <dbReference type="ARBA" id="ARBA00022691"/>
    </source>
</evidence>
<protein>
    <recommendedName>
        <fullName evidence="1">catechol O-methyltransferase</fullName>
        <ecNumber evidence="1">2.1.1.6</ecNumber>
    </recommendedName>
</protein>
<accession>A0A8J9VE97</accession>
<proteinExistence type="inferred from homology"/>
<feature type="chain" id="PRO_5035423030" description="catechol O-methyltransferase" evidence="8">
    <location>
        <begin position="23"/>
        <end position="405"/>
    </location>
</feature>
<keyword evidence="6" id="KW-0128">Catecholamine metabolism</keyword>
<dbReference type="Proteomes" id="UP000838412">
    <property type="component" value="Chromosome 10"/>
</dbReference>
<dbReference type="InterPro" id="IPR036383">
    <property type="entry name" value="TSP1_rpt_sf"/>
</dbReference>